<comment type="caution">
    <text evidence="2">The sequence shown here is derived from an EMBL/GenBank/DDBJ whole genome shotgun (WGS) entry which is preliminary data.</text>
</comment>
<organism evidence="2 3">
    <name type="scientific">Acinetobacter cumulans</name>
    <dbReference type="NCBI Taxonomy" id="2136182"/>
    <lineage>
        <taxon>Bacteria</taxon>
        <taxon>Pseudomonadati</taxon>
        <taxon>Pseudomonadota</taxon>
        <taxon>Gammaproteobacteria</taxon>
        <taxon>Moraxellales</taxon>
        <taxon>Moraxellaceae</taxon>
        <taxon>Acinetobacter</taxon>
    </lineage>
</organism>
<accession>A0A498CSH8</accession>
<dbReference type="RefSeq" id="WP_121595024.1">
    <property type="nucleotide sequence ID" value="NZ_RCHD01000074.1"/>
</dbReference>
<protein>
    <submittedName>
        <fullName evidence="2">Uncharacterized protein</fullName>
    </submittedName>
</protein>
<evidence type="ECO:0000313" key="3">
    <source>
        <dbReference type="Proteomes" id="UP000267166"/>
    </source>
</evidence>
<dbReference type="Proteomes" id="UP000267166">
    <property type="component" value="Unassembled WGS sequence"/>
</dbReference>
<dbReference type="EMBL" id="RCHD01000074">
    <property type="protein sequence ID" value="RLL29045.1"/>
    <property type="molecule type" value="Genomic_DNA"/>
</dbReference>
<keyword evidence="1" id="KW-0175">Coiled coil</keyword>
<proteinExistence type="predicted"/>
<feature type="coiled-coil region" evidence="1">
    <location>
        <begin position="37"/>
        <end position="85"/>
    </location>
</feature>
<gene>
    <name evidence="2" type="ORF">D9K80_17310</name>
</gene>
<dbReference type="AlphaFoldDB" id="A0A498CSH8"/>
<evidence type="ECO:0000256" key="1">
    <source>
        <dbReference type="SAM" id="Coils"/>
    </source>
</evidence>
<name>A0A498CSH8_9GAMM</name>
<reference evidence="2 3" key="1">
    <citation type="submission" date="2018-09" db="EMBL/GenBank/DDBJ databases">
        <title>The draft genome of Acinetobacter sp. strains.</title>
        <authorList>
            <person name="Qin J."/>
            <person name="Feng Y."/>
            <person name="Zong Z."/>
        </authorList>
    </citation>
    <scope>NUCLEOTIDE SEQUENCE [LARGE SCALE GENOMIC DNA]</scope>
    <source>
        <strain evidence="2 3">WCHAc060003</strain>
    </source>
</reference>
<sequence length="109" mass="12704">MSEIKQVWGIIKNHQCAELQMVQGPALAVWNHQQAIIDELKHQKSLQELEINQISQSNQEWQRINSELQKRVENALQMLGDWDDQTYRDDAEQLIGELGDVLRGEHDTE</sequence>
<evidence type="ECO:0000313" key="2">
    <source>
        <dbReference type="EMBL" id="RLL29045.1"/>
    </source>
</evidence>